<dbReference type="PANTHER" id="PTHR47148:SF1">
    <property type="entry name" value="CYTOCHROME C OXIDASE ASSEMBLY FACTOR 1 HOMOLOG"/>
    <property type="match status" value="1"/>
</dbReference>
<reference evidence="1" key="1">
    <citation type="submission" date="2013-07" db="EMBL/GenBank/DDBJ databases">
        <title>Midgut Transcriptome Profiling of Anoplphora glabripennis, a Lignocellulose Degrading, Wood-Boring Cerambycid.</title>
        <authorList>
            <person name="Scully E.D."/>
            <person name="Hoover K."/>
            <person name="Carlson J.E."/>
            <person name="Tien M."/>
            <person name="Geib S.M."/>
        </authorList>
    </citation>
    <scope>NUCLEOTIDE SEQUENCE</scope>
</reference>
<dbReference type="EMBL" id="GALX01006536">
    <property type="protein sequence ID" value="JAB61930.1"/>
    <property type="molecule type" value="Transcribed_RNA"/>
</dbReference>
<dbReference type="AlphaFoldDB" id="V5FWA7"/>
<proteinExistence type="predicted"/>
<evidence type="ECO:0000313" key="1">
    <source>
        <dbReference type="EMBL" id="JAB61930.1"/>
    </source>
</evidence>
<dbReference type="GO" id="GO:0005743">
    <property type="term" value="C:mitochondrial inner membrane"/>
    <property type="evidence" value="ECO:0007669"/>
    <property type="project" value="TreeGrafter"/>
</dbReference>
<dbReference type="GO" id="GO:0032981">
    <property type="term" value="P:mitochondrial respiratory chain complex I assembly"/>
    <property type="evidence" value="ECO:0007669"/>
    <property type="project" value="TreeGrafter"/>
</dbReference>
<gene>
    <name evidence="1" type="primary">CG044</name>
</gene>
<protein>
    <submittedName>
        <fullName evidence="1">Cytochrome c oxidase assembly protein</fullName>
    </submittedName>
</protein>
<dbReference type="InterPro" id="IPR014807">
    <property type="entry name" value="Coa1"/>
</dbReference>
<dbReference type="Pfam" id="PF08695">
    <property type="entry name" value="Coa1"/>
    <property type="match status" value="1"/>
</dbReference>
<name>V5FWA7_ANOGL</name>
<sequence length="120" mass="13882">MAYFEIRIRRISKGKINANIKATEFYKDALKTLRSHKAAVHLLGEPIKDAMIDIGNEKKNYAKENVAKYEVPVKGPKQRGTLYFWAERKNPESNWNVYRIELEVANDSTKRLLLKSTSPD</sequence>
<accession>V5FWA7</accession>
<dbReference type="GO" id="GO:0033617">
    <property type="term" value="P:mitochondrial respiratory chain complex IV assembly"/>
    <property type="evidence" value="ECO:0007669"/>
    <property type="project" value="TreeGrafter"/>
</dbReference>
<dbReference type="PANTHER" id="PTHR47148">
    <property type="entry name" value="CYTOCHROME C OXIDASE ASSEMBLY FACTOR 1 HOMOLOG"/>
    <property type="match status" value="1"/>
</dbReference>
<organism evidence="1">
    <name type="scientific">Anoplophora glabripennis</name>
    <name type="common">Asian longhorn beetle</name>
    <name type="synonym">Anoplophora nobilis</name>
    <dbReference type="NCBI Taxonomy" id="217634"/>
    <lineage>
        <taxon>Eukaryota</taxon>
        <taxon>Metazoa</taxon>
        <taxon>Ecdysozoa</taxon>
        <taxon>Arthropoda</taxon>
        <taxon>Hexapoda</taxon>
        <taxon>Insecta</taxon>
        <taxon>Pterygota</taxon>
        <taxon>Neoptera</taxon>
        <taxon>Endopterygota</taxon>
        <taxon>Coleoptera</taxon>
        <taxon>Polyphaga</taxon>
        <taxon>Cucujiformia</taxon>
        <taxon>Chrysomeloidea</taxon>
        <taxon>Cerambycidae</taxon>
        <taxon>Lamiinae</taxon>
        <taxon>Lamiini</taxon>
        <taxon>Anoplophora</taxon>
    </lineage>
</organism>